<protein>
    <submittedName>
        <fullName evidence="8">Cutinase transcription factor 1 alpha</fullName>
    </submittedName>
</protein>
<name>A0A8A1MDA8_AJECA</name>
<keyword evidence="1" id="KW-0862">Zinc</keyword>
<dbReference type="CDD" id="cd12148">
    <property type="entry name" value="fungal_TF_MHR"/>
    <property type="match status" value="1"/>
</dbReference>
<evidence type="ECO:0000256" key="4">
    <source>
        <dbReference type="ARBA" id="ARBA00023163"/>
    </source>
</evidence>
<accession>A0A8A1MDA8</accession>
<evidence type="ECO:0000256" key="5">
    <source>
        <dbReference type="ARBA" id="ARBA00023242"/>
    </source>
</evidence>
<proteinExistence type="predicted"/>
<dbReference type="GO" id="GO:0006351">
    <property type="term" value="P:DNA-templated transcription"/>
    <property type="evidence" value="ECO:0007669"/>
    <property type="project" value="InterPro"/>
</dbReference>
<dbReference type="VEuPathDB" id="FungiDB:I7I51_01554"/>
<organism evidence="8 9">
    <name type="scientific">Ajellomyces capsulatus</name>
    <name type="common">Darling's disease fungus</name>
    <name type="synonym">Histoplasma capsulatum</name>
    <dbReference type="NCBI Taxonomy" id="5037"/>
    <lineage>
        <taxon>Eukaryota</taxon>
        <taxon>Fungi</taxon>
        <taxon>Dikarya</taxon>
        <taxon>Ascomycota</taxon>
        <taxon>Pezizomycotina</taxon>
        <taxon>Eurotiomycetes</taxon>
        <taxon>Eurotiomycetidae</taxon>
        <taxon>Onygenales</taxon>
        <taxon>Ajellomycetaceae</taxon>
        <taxon>Histoplasma</taxon>
    </lineage>
</organism>
<evidence type="ECO:0000259" key="7">
    <source>
        <dbReference type="Pfam" id="PF04082"/>
    </source>
</evidence>
<dbReference type="AlphaFoldDB" id="A0A8A1MDA8"/>
<dbReference type="Proteomes" id="UP000663671">
    <property type="component" value="Chromosome 1"/>
</dbReference>
<dbReference type="OrthoDB" id="5121955at2759"/>
<dbReference type="PANTHER" id="PTHR47171:SF1">
    <property type="entry name" value="ZN(II)2CYS6 TRANSCRIPTION FACTOR (EUROFUNG)"/>
    <property type="match status" value="1"/>
</dbReference>
<dbReference type="InterPro" id="IPR007219">
    <property type="entry name" value="XnlR_reg_dom"/>
</dbReference>
<evidence type="ECO:0000256" key="2">
    <source>
        <dbReference type="ARBA" id="ARBA00023015"/>
    </source>
</evidence>
<evidence type="ECO:0000313" key="9">
    <source>
        <dbReference type="Proteomes" id="UP000663671"/>
    </source>
</evidence>
<feature type="region of interest" description="Disordered" evidence="6">
    <location>
        <begin position="281"/>
        <end position="301"/>
    </location>
</feature>
<gene>
    <name evidence="8" type="ORF">I7I51_01554</name>
</gene>
<dbReference type="PANTHER" id="PTHR47171">
    <property type="entry name" value="FARA-RELATED"/>
    <property type="match status" value="1"/>
</dbReference>
<sequence>MSLRDQRLWKKIWWSLFTEDKHAAAALGRPVHIRLRDCDVEQLCESDFEEEPARDPEIFGVQERVDVLYVLFLSDLSKIVERIIDKSFNAHDKTLAAQADTLQLCEEWLLDWERRLPPELHLSRSGECVWTGMLHIAHCWFRILTHRSRTPENPSSPSRSTSHQVAMNAANRMVRIIEEVLSSSAINQCPIHVIPALFAAMSMHAQHICSGDPVREQLGSVKIRLSMIALRELQSTWPVSGWIFLLFTKIIRRIRDTDDYPPPANSSSDTMTETGVQADTLGVSGESGMAPPETATQPHIQITPNGNAVGWDPHGITMPLNFSTDWSGVTDGDLCLDPEFDFMIGTPRASTPRIPRSNFYNS</sequence>
<keyword evidence="4" id="KW-0804">Transcription</keyword>
<keyword evidence="2" id="KW-0805">Transcription regulation</keyword>
<reference evidence="8" key="1">
    <citation type="submission" date="2021-01" db="EMBL/GenBank/DDBJ databases">
        <title>Chromosome-level genome assembly of a human fungal pathogen reveals clustering of transcriptionally co-regulated genes.</title>
        <authorList>
            <person name="Voorhies M."/>
            <person name="Cohen S."/>
            <person name="Shea T.P."/>
            <person name="Petrus S."/>
            <person name="Munoz J.F."/>
            <person name="Poplawski S."/>
            <person name="Goldman W.E."/>
            <person name="Michael T."/>
            <person name="Cuomo C.A."/>
            <person name="Sil A."/>
            <person name="Beyhan S."/>
        </authorList>
    </citation>
    <scope>NUCLEOTIDE SEQUENCE</scope>
    <source>
        <strain evidence="8">WU24</strain>
    </source>
</reference>
<dbReference type="GO" id="GO:0003677">
    <property type="term" value="F:DNA binding"/>
    <property type="evidence" value="ECO:0007669"/>
    <property type="project" value="UniProtKB-KW"/>
</dbReference>
<evidence type="ECO:0000313" key="8">
    <source>
        <dbReference type="EMBL" id="QSS64486.1"/>
    </source>
</evidence>
<evidence type="ECO:0000256" key="3">
    <source>
        <dbReference type="ARBA" id="ARBA00023125"/>
    </source>
</evidence>
<dbReference type="InterPro" id="IPR052073">
    <property type="entry name" value="Amide_Lactam_Regulators"/>
</dbReference>
<evidence type="ECO:0000256" key="1">
    <source>
        <dbReference type="ARBA" id="ARBA00022833"/>
    </source>
</evidence>
<evidence type="ECO:0000256" key="6">
    <source>
        <dbReference type="SAM" id="MobiDB-lite"/>
    </source>
</evidence>
<dbReference type="Pfam" id="PF04082">
    <property type="entry name" value="Fungal_trans"/>
    <property type="match status" value="1"/>
</dbReference>
<keyword evidence="5" id="KW-0539">Nucleus</keyword>
<feature type="domain" description="Xylanolytic transcriptional activator regulatory" evidence="7">
    <location>
        <begin position="5"/>
        <end position="89"/>
    </location>
</feature>
<keyword evidence="3" id="KW-0238">DNA-binding</keyword>
<dbReference type="GO" id="GO:0008270">
    <property type="term" value="F:zinc ion binding"/>
    <property type="evidence" value="ECO:0007669"/>
    <property type="project" value="InterPro"/>
</dbReference>
<dbReference type="EMBL" id="CP069114">
    <property type="protein sequence ID" value="QSS64486.1"/>
    <property type="molecule type" value="Genomic_DNA"/>
</dbReference>